<proteinExistence type="predicted"/>
<reference evidence="2" key="1">
    <citation type="submission" date="2017-02" db="EMBL/GenBank/DDBJ databases">
        <authorList>
            <person name="Daims H."/>
        </authorList>
    </citation>
    <scope>NUCLEOTIDE SEQUENCE [LARGE SCALE GENOMIC DNA]</scope>
</reference>
<evidence type="ECO:0000313" key="1">
    <source>
        <dbReference type="EMBL" id="SJM94700.1"/>
    </source>
</evidence>
<organism evidence="1 2">
    <name type="scientific">Crenothrix polyspora</name>
    <dbReference type="NCBI Taxonomy" id="360316"/>
    <lineage>
        <taxon>Bacteria</taxon>
        <taxon>Pseudomonadati</taxon>
        <taxon>Pseudomonadota</taxon>
        <taxon>Gammaproteobacteria</taxon>
        <taxon>Methylococcales</taxon>
        <taxon>Crenotrichaceae</taxon>
        <taxon>Crenothrix</taxon>
    </lineage>
</organism>
<name>A0A1R4HFQ9_9GAMM</name>
<dbReference type="EMBL" id="FUKJ01000357">
    <property type="protein sequence ID" value="SJM94700.1"/>
    <property type="molecule type" value="Genomic_DNA"/>
</dbReference>
<dbReference type="AlphaFoldDB" id="A0A1R4HFQ9"/>
<accession>A0A1R4HFQ9</accession>
<sequence>MQTAPDQGFPTCLAADSYAIFYVFLDINFYAMLAPDNFCDTTIDGRLLFYWAEPTNVR</sequence>
<dbReference type="Proteomes" id="UP000195442">
    <property type="component" value="Unassembled WGS sequence"/>
</dbReference>
<keyword evidence="2" id="KW-1185">Reference proteome</keyword>
<evidence type="ECO:0000313" key="2">
    <source>
        <dbReference type="Proteomes" id="UP000195442"/>
    </source>
</evidence>
<gene>
    <name evidence="1" type="ORF">CRENPOLYSF2_420023</name>
</gene>
<protein>
    <submittedName>
        <fullName evidence="1">Uncharacterized protein</fullName>
    </submittedName>
</protein>